<dbReference type="InterPro" id="IPR020103">
    <property type="entry name" value="PsdUridine_synth_cat_dom_sf"/>
</dbReference>
<dbReference type="NCBIfam" id="TIGR00071">
    <property type="entry name" value="hisT_truA"/>
    <property type="match status" value="1"/>
</dbReference>
<dbReference type="EMBL" id="PGTO01000008">
    <property type="protein sequence ID" value="RAU21722.1"/>
    <property type="molecule type" value="Genomic_DNA"/>
</dbReference>
<dbReference type="PANTHER" id="PTHR11142:SF0">
    <property type="entry name" value="TRNA PSEUDOURIDINE SYNTHASE-LIKE 1"/>
    <property type="match status" value="1"/>
</dbReference>
<evidence type="ECO:0000256" key="7">
    <source>
        <dbReference type="RuleBase" id="RU003792"/>
    </source>
</evidence>
<feature type="domain" description="Pseudouridine synthase I TruA alpha/beta" evidence="8">
    <location>
        <begin position="8"/>
        <end position="104"/>
    </location>
</feature>
<dbReference type="InterPro" id="IPR020095">
    <property type="entry name" value="PsdUridine_synth_TruA_C"/>
</dbReference>
<evidence type="ECO:0000256" key="6">
    <source>
        <dbReference type="PIRSR" id="PIRSR001430-2"/>
    </source>
</evidence>
<dbReference type="InterPro" id="IPR020097">
    <property type="entry name" value="PsdUridine_synth_TruA_a/b_dom"/>
</dbReference>
<feature type="binding site" evidence="4 6">
    <location>
        <position position="111"/>
    </location>
    <ligand>
        <name>substrate</name>
    </ligand>
</feature>
<dbReference type="OrthoDB" id="9811823at2"/>
<dbReference type="Proteomes" id="UP000251075">
    <property type="component" value="Unassembled WGS sequence"/>
</dbReference>
<evidence type="ECO:0000259" key="8">
    <source>
        <dbReference type="Pfam" id="PF01416"/>
    </source>
</evidence>
<dbReference type="FunFam" id="3.30.70.580:FF:000001">
    <property type="entry name" value="tRNA pseudouridine synthase A"/>
    <property type="match status" value="1"/>
</dbReference>
<dbReference type="SUPFAM" id="SSF55120">
    <property type="entry name" value="Pseudouridine synthase"/>
    <property type="match status" value="1"/>
</dbReference>
<proteinExistence type="inferred from homology"/>
<evidence type="ECO:0000256" key="3">
    <source>
        <dbReference type="ARBA" id="ARBA00023235"/>
    </source>
</evidence>
<evidence type="ECO:0000256" key="2">
    <source>
        <dbReference type="ARBA" id="ARBA00022694"/>
    </source>
</evidence>
<dbReference type="PANTHER" id="PTHR11142">
    <property type="entry name" value="PSEUDOURIDYLATE SYNTHASE"/>
    <property type="match status" value="1"/>
</dbReference>
<dbReference type="GO" id="GO:0003723">
    <property type="term" value="F:RNA binding"/>
    <property type="evidence" value="ECO:0007669"/>
    <property type="project" value="InterPro"/>
</dbReference>
<dbReference type="HAMAP" id="MF_00171">
    <property type="entry name" value="TruA"/>
    <property type="match status" value="1"/>
</dbReference>
<comment type="caution">
    <text evidence="4">Lacks conserved residue(s) required for the propagation of feature annotation.</text>
</comment>
<comment type="caution">
    <text evidence="9">The sequence shown here is derived from an EMBL/GenBank/DDBJ whole genome shotgun (WGS) entry which is preliminary data.</text>
</comment>
<organism evidence="9 10">
    <name type="scientific">Paramagnetospirillum kuznetsovii</name>
    <dbReference type="NCBI Taxonomy" id="2053833"/>
    <lineage>
        <taxon>Bacteria</taxon>
        <taxon>Pseudomonadati</taxon>
        <taxon>Pseudomonadota</taxon>
        <taxon>Alphaproteobacteria</taxon>
        <taxon>Rhodospirillales</taxon>
        <taxon>Magnetospirillaceae</taxon>
        <taxon>Paramagnetospirillum</taxon>
    </lineage>
</organism>
<accession>A0A364NXD0</accession>
<keyword evidence="3 4" id="KW-0413">Isomerase</keyword>
<comment type="function">
    <text evidence="4">Formation of pseudouridine at positions 38, 39 and 40 in the anticodon stem and loop of transfer RNAs.</text>
</comment>
<dbReference type="PIRSF" id="PIRSF001430">
    <property type="entry name" value="tRNA_psdUrid_synth"/>
    <property type="match status" value="1"/>
</dbReference>
<name>A0A364NXD0_9PROT</name>
<dbReference type="GO" id="GO:0160147">
    <property type="term" value="F:tRNA pseudouridine(38-40) synthase activity"/>
    <property type="evidence" value="ECO:0007669"/>
    <property type="project" value="UniProtKB-EC"/>
</dbReference>
<comment type="subunit">
    <text evidence="4">Homodimer.</text>
</comment>
<feature type="active site" description="Nucleophile" evidence="4 5">
    <location>
        <position position="52"/>
    </location>
</feature>
<feature type="domain" description="Pseudouridine synthase I TruA alpha/beta" evidence="8">
    <location>
        <begin position="144"/>
        <end position="245"/>
    </location>
</feature>
<protein>
    <recommendedName>
        <fullName evidence="4">tRNA pseudouridine synthase A</fullName>
        <ecNumber evidence="4">5.4.99.12</ecNumber>
    </recommendedName>
    <alternativeName>
        <fullName evidence="4">tRNA pseudouridine(38-40) synthase</fullName>
    </alternativeName>
    <alternativeName>
        <fullName evidence="4">tRNA pseudouridylate synthase I</fullName>
    </alternativeName>
    <alternativeName>
        <fullName evidence="4">tRNA-uridine isomerase I</fullName>
    </alternativeName>
</protein>
<evidence type="ECO:0000256" key="5">
    <source>
        <dbReference type="PIRSR" id="PIRSR001430-1"/>
    </source>
</evidence>
<dbReference type="Gene3D" id="3.30.70.660">
    <property type="entry name" value="Pseudouridine synthase I, catalytic domain, C-terminal subdomain"/>
    <property type="match status" value="1"/>
</dbReference>
<dbReference type="RefSeq" id="WP_112145032.1">
    <property type="nucleotide sequence ID" value="NZ_PGTO01000008.1"/>
</dbReference>
<dbReference type="Pfam" id="PF01416">
    <property type="entry name" value="PseudoU_synth_1"/>
    <property type="match status" value="2"/>
</dbReference>
<dbReference type="EC" id="5.4.99.12" evidence="4"/>
<dbReference type="AlphaFoldDB" id="A0A364NXD0"/>
<gene>
    <name evidence="4" type="primary">truA</name>
    <name evidence="9" type="ORF">CU669_12175</name>
</gene>
<evidence type="ECO:0000313" key="9">
    <source>
        <dbReference type="EMBL" id="RAU21722.1"/>
    </source>
</evidence>
<dbReference type="GO" id="GO:0031119">
    <property type="term" value="P:tRNA pseudouridine synthesis"/>
    <property type="evidence" value="ECO:0007669"/>
    <property type="project" value="UniProtKB-UniRule"/>
</dbReference>
<sequence length="245" mass="26914">MPRYKLLVEYDGTPFVGWQRQDNGASVQAVMEAAAAKLSGQTVAVYAAGRTDAGVHATGQVAHLDLAKDYPADTVRDALNYHMGANPVAVVTAEQVGDDFHARFSATGRSYLYRILNRRSPPALDKHRVLWVPVALDADAMHAAAQRLLGHHDFSTFRARECQAQSPMKTLDLLRVTRQGDEIRIIAEARSFLHHQVRNMVGTLQQVGLGKWSPDDVTRALEARDRKAGGPTAKADGLYLTGVRY</sequence>
<keyword evidence="10" id="KW-1185">Reference proteome</keyword>
<dbReference type="CDD" id="cd02570">
    <property type="entry name" value="PseudoU_synth_EcTruA"/>
    <property type="match status" value="1"/>
</dbReference>
<dbReference type="Gene3D" id="3.30.70.580">
    <property type="entry name" value="Pseudouridine synthase I, catalytic domain, N-terminal subdomain"/>
    <property type="match status" value="1"/>
</dbReference>
<evidence type="ECO:0000313" key="10">
    <source>
        <dbReference type="Proteomes" id="UP000251075"/>
    </source>
</evidence>
<reference evidence="9 10" key="1">
    <citation type="submission" date="2017-11" db="EMBL/GenBank/DDBJ databases">
        <title>Draft genome sequence of magnetotactic bacterium Magnetospirillum kuznetsovii LBB-42.</title>
        <authorList>
            <person name="Grouzdev D.S."/>
            <person name="Rysina M.S."/>
            <person name="Baslerov R.V."/>
            <person name="Koziaeva V."/>
        </authorList>
    </citation>
    <scope>NUCLEOTIDE SEQUENCE [LARGE SCALE GENOMIC DNA]</scope>
    <source>
        <strain evidence="9 10">LBB-42</strain>
    </source>
</reference>
<dbReference type="InterPro" id="IPR001406">
    <property type="entry name" value="PsdUridine_synth_TruA"/>
</dbReference>
<keyword evidence="2 4" id="KW-0819">tRNA processing</keyword>
<comment type="similarity">
    <text evidence="1 4 7">Belongs to the tRNA pseudouridine synthase TruA family.</text>
</comment>
<dbReference type="InterPro" id="IPR020094">
    <property type="entry name" value="TruA/RsuA/RluB/E/F_N"/>
</dbReference>
<evidence type="ECO:0000256" key="4">
    <source>
        <dbReference type="HAMAP-Rule" id="MF_00171"/>
    </source>
</evidence>
<comment type="catalytic activity">
    <reaction evidence="4 7">
        <text>uridine(38/39/40) in tRNA = pseudouridine(38/39/40) in tRNA</text>
        <dbReference type="Rhea" id="RHEA:22376"/>
        <dbReference type="Rhea" id="RHEA-COMP:10085"/>
        <dbReference type="Rhea" id="RHEA-COMP:10087"/>
        <dbReference type="ChEBI" id="CHEBI:65314"/>
        <dbReference type="ChEBI" id="CHEBI:65315"/>
        <dbReference type="EC" id="5.4.99.12"/>
    </reaction>
</comment>
<evidence type="ECO:0000256" key="1">
    <source>
        <dbReference type="ARBA" id="ARBA00009375"/>
    </source>
</evidence>